<reference evidence="2" key="1">
    <citation type="journal article" date="2008" name="BMC Genomics">
        <title>A conifer genomics resource of 200,000 spruce (Picea spp.) ESTs and 6,464 high-quality, sequence-finished full-length cDNAs for Sitka spruce (Picea sitchensis).</title>
        <authorList>
            <person name="Ralph S.G."/>
            <person name="Chun H.J."/>
            <person name="Kolosova N."/>
            <person name="Cooper D."/>
            <person name="Oddy C."/>
            <person name="Ritland C.E."/>
            <person name="Kirkpatrick R."/>
            <person name="Moore R."/>
            <person name="Barber S."/>
            <person name="Holt R.A."/>
            <person name="Jones S.J."/>
            <person name="Marra M.A."/>
            <person name="Douglas C.J."/>
            <person name="Ritland K."/>
            <person name="Bohlmann J."/>
        </authorList>
    </citation>
    <scope>NUCLEOTIDE SEQUENCE</scope>
    <source>
        <tissue evidence="2">Bark</tissue>
    </source>
</reference>
<proteinExistence type="evidence at transcript level"/>
<keyword evidence="1" id="KW-0732">Signal</keyword>
<evidence type="ECO:0000313" key="2">
    <source>
        <dbReference type="EMBL" id="ABK24104.1"/>
    </source>
</evidence>
<feature type="signal peptide" evidence="1">
    <location>
        <begin position="1"/>
        <end position="24"/>
    </location>
</feature>
<dbReference type="EMBL" id="EF084794">
    <property type="protein sequence ID" value="ABK24104.1"/>
    <property type="molecule type" value="mRNA"/>
</dbReference>
<organism evidence="2">
    <name type="scientific">Picea sitchensis</name>
    <name type="common">Sitka spruce</name>
    <name type="synonym">Pinus sitchensis</name>
    <dbReference type="NCBI Taxonomy" id="3332"/>
    <lineage>
        <taxon>Eukaryota</taxon>
        <taxon>Viridiplantae</taxon>
        <taxon>Streptophyta</taxon>
        <taxon>Embryophyta</taxon>
        <taxon>Tracheophyta</taxon>
        <taxon>Spermatophyta</taxon>
        <taxon>Pinopsida</taxon>
        <taxon>Pinidae</taxon>
        <taxon>Conifers I</taxon>
        <taxon>Pinales</taxon>
        <taxon>Pinaceae</taxon>
        <taxon>Picea</taxon>
    </lineage>
</organism>
<evidence type="ECO:0000256" key="1">
    <source>
        <dbReference type="SAM" id="SignalP"/>
    </source>
</evidence>
<feature type="chain" id="PRO_5002741768" evidence="1">
    <location>
        <begin position="25"/>
        <end position="73"/>
    </location>
</feature>
<name>A9NTZ3_PICSI</name>
<protein>
    <submittedName>
        <fullName evidence="2">Uncharacterized protein</fullName>
    </submittedName>
</protein>
<accession>A9NTZ3</accession>
<sequence>MNSWGKLFMITLVATVLLMGKANAAFEAQIEYEDAAASFGSPLPMSGVNTFCSAPSFGHLAWTLISLAIYTLL</sequence>
<dbReference type="AlphaFoldDB" id="A9NTZ3"/>